<dbReference type="CDD" id="cd00093">
    <property type="entry name" value="HTH_XRE"/>
    <property type="match status" value="1"/>
</dbReference>
<dbReference type="InterPro" id="IPR001387">
    <property type="entry name" value="Cro/C1-type_HTH"/>
</dbReference>
<dbReference type="GO" id="GO:0003677">
    <property type="term" value="F:DNA binding"/>
    <property type="evidence" value="ECO:0007669"/>
    <property type="project" value="InterPro"/>
</dbReference>
<name>A8M6P4_SALAI</name>
<accession>A8M6P4</accession>
<reference evidence="1" key="1">
    <citation type="submission" date="2007-10" db="EMBL/GenBank/DDBJ databases">
        <title>Complete sequence of Salinispora arenicola CNS-205.</title>
        <authorList>
            <consortium name="US DOE Joint Genome Institute"/>
            <person name="Copeland A."/>
            <person name="Lucas S."/>
            <person name="Lapidus A."/>
            <person name="Barry K."/>
            <person name="Glavina del Rio T."/>
            <person name="Dalin E."/>
            <person name="Tice H."/>
            <person name="Pitluck S."/>
            <person name="Foster B."/>
            <person name="Schmutz J."/>
            <person name="Larimer F."/>
            <person name="Land M."/>
            <person name="Hauser L."/>
            <person name="Kyrpides N."/>
            <person name="Ivanova N."/>
            <person name="Jensen P.R."/>
            <person name="Moore B.S."/>
            <person name="Penn K."/>
            <person name="Jenkins C."/>
            <person name="Udwary D."/>
            <person name="Xiang L."/>
            <person name="Gontang E."/>
            <person name="Richardson P."/>
        </authorList>
    </citation>
    <scope>NUCLEOTIDE SEQUENCE [LARGE SCALE GENOMIC DNA]</scope>
    <source>
        <strain evidence="1">CNS-205</strain>
    </source>
</reference>
<dbReference type="OrthoDB" id="3217562at2"/>
<proteinExistence type="predicted"/>
<dbReference type="HOGENOM" id="CLU_037000_0_0_11"/>
<organism evidence="1">
    <name type="scientific">Salinispora arenicola (strain CNS-205)</name>
    <dbReference type="NCBI Taxonomy" id="391037"/>
    <lineage>
        <taxon>Bacteria</taxon>
        <taxon>Bacillati</taxon>
        <taxon>Actinomycetota</taxon>
        <taxon>Actinomycetes</taxon>
        <taxon>Micromonosporales</taxon>
        <taxon>Micromonosporaceae</taxon>
        <taxon>Salinispora</taxon>
    </lineage>
</organism>
<dbReference type="STRING" id="391037.Sare_4489"/>
<dbReference type="eggNOG" id="COG0457">
    <property type="taxonomic scope" value="Bacteria"/>
</dbReference>
<dbReference type="AlphaFoldDB" id="A8M6P4"/>
<dbReference type="PATRIC" id="fig|391037.6.peg.4532"/>
<dbReference type="SUPFAM" id="SSF47413">
    <property type="entry name" value="lambda repressor-like DNA-binding domains"/>
    <property type="match status" value="1"/>
</dbReference>
<gene>
    <name evidence="1" type="ordered locus">Sare_4489</name>
</gene>
<protein>
    <recommendedName>
        <fullName evidence="2">Helix-turn-helix protein</fullName>
    </recommendedName>
</protein>
<sequence length="440" mass="47902">MADRRHPPNRLLSWERLQRGWSYEEVADRIRVEMARCQETDTGLSANTVRRWETGERWPDPRYRKHIVVIFNKPATDLGLLTLEELDVRPEAETIAEFRRLCEIMTGETEDGVSRSRVLRGLLGLGALPMLSPLLALAPDTAEAAQQAGDPTAYATIAACHRKMYWSSPARPLYEAAYAHTQLGLDLVRGSAGTAKSAFAASLAQSALLTARLAFFDLGRPAVADRCFDVGLSATREAGDHNLAVAVLGHMAFAPIFGRQPERARSLLDAARQHTWHGVHPAVRAWLHCTASESEARAGASTASRHHIDLATAALDAAGAADVEMPAWLDFFDASRLHSFAGYAALIGGDHAEAAVRLTSALDLLGPEAGKQRSVVLADLAACHPDDGDRQADYLNRALDAVEREWYGTGLNRIREVRPQLGDSPLGCELDERIGALALV</sequence>
<dbReference type="KEGG" id="saq:Sare_4489"/>
<evidence type="ECO:0000313" key="1">
    <source>
        <dbReference type="EMBL" id="ABW00262.1"/>
    </source>
</evidence>
<evidence type="ECO:0008006" key="2">
    <source>
        <dbReference type="Google" id="ProtNLM"/>
    </source>
</evidence>
<dbReference type="EMBL" id="CP000850">
    <property type="protein sequence ID" value="ABW00262.1"/>
    <property type="molecule type" value="Genomic_DNA"/>
</dbReference>
<dbReference type="InterPro" id="IPR010982">
    <property type="entry name" value="Lambda_DNA-bd_dom_sf"/>
</dbReference>
<dbReference type="Gene3D" id="1.10.260.40">
    <property type="entry name" value="lambda repressor-like DNA-binding domains"/>
    <property type="match status" value="1"/>
</dbReference>